<dbReference type="Pfam" id="PF16188">
    <property type="entry name" value="Peptidase_M24_C"/>
    <property type="match status" value="1"/>
</dbReference>
<dbReference type="InterPro" id="IPR032416">
    <property type="entry name" value="Peptidase_M24_C"/>
</dbReference>
<evidence type="ECO:0000259" key="4">
    <source>
        <dbReference type="Pfam" id="PF00557"/>
    </source>
</evidence>
<evidence type="ECO:0000256" key="2">
    <source>
        <dbReference type="ARBA" id="ARBA00022723"/>
    </source>
</evidence>
<dbReference type="KEGG" id="sfd:USDA257_c44830"/>
<organism evidence="7 8">
    <name type="scientific">Sinorhizobium fredii (strain USDA 257)</name>
    <dbReference type="NCBI Taxonomy" id="1185652"/>
    <lineage>
        <taxon>Bacteria</taxon>
        <taxon>Pseudomonadati</taxon>
        <taxon>Pseudomonadota</taxon>
        <taxon>Alphaproteobacteria</taxon>
        <taxon>Hyphomicrobiales</taxon>
        <taxon>Rhizobiaceae</taxon>
        <taxon>Sinorhizobium/Ensifer group</taxon>
        <taxon>Sinorhizobium</taxon>
    </lineage>
</organism>
<evidence type="ECO:0000313" key="7">
    <source>
        <dbReference type="EMBL" id="AFL53021.1"/>
    </source>
</evidence>
<dbReference type="GO" id="GO:0070006">
    <property type="term" value="F:metalloaminopeptidase activity"/>
    <property type="evidence" value="ECO:0007669"/>
    <property type="project" value="InterPro"/>
</dbReference>
<evidence type="ECO:0000256" key="1">
    <source>
        <dbReference type="ARBA" id="ARBA00008766"/>
    </source>
</evidence>
<feature type="domain" description="Peptidase M24 C-terminal" evidence="6">
    <location>
        <begin position="611"/>
        <end position="671"/>
    </location>
</feature>
<dbReference type="SUPFAM" id="SSF55920">
    <property type="entry name" value="Creatinase/aminopeptidase"/>
    <property type="match status" value="1"/>
</dbReference>
<dbReference type="GO" id="GO:0046872">
    <property type="term" value="F:metal ion binding"/>
    <property type="evidence" value="ECO:0007669"/>
    <property type="project" value="UniProtKB-KW"/>
</dbReference>
<dbReference type="Gene3D" id="3.40.350.10">
    <property type="entry name" value="Creatinase/prolidase N-terminal domain"/>
    <property type="match status" value="2"/>
</dbReference>
<dbReference type="InterPro" id="IPR050422">
    <property type="entry name" value="X-Pro_aminopeptidase_P"/>
</dbReference>
<feature type="domain" description="Creatinase N-terminal" evidence="5">
    <location>
        <begin position="80"/>
        <end position="201"/>
    </location>
</feature>
<proteinExistence type="inferred from homology"/>
<dbReference type="Gene3D" id="3.90.230.10">
    <property type="entry name" value="Creatinase/methionine aminopeptidase superfamily"/>
    <property type="match status" value="1"/>
</dbReference>
<dbReference type="CDD" id="cd01085">
    <property type="entry name" value="APP"/>
    <property type="match status" value="1"/>
</dbReference>
<evidence type="ECO:0000256" key="3">
    <source>
        <dbReference type="ARBA" id="ARBA00022801"/>
    </source>
</evidence>
<comment type="similarity">
    <text evidence="1">Belongs to the peptidase M24B family.</text>
</comment>
<dbReference type="InterPro" id="IPR029149">
    <property type="entry name" value="Creatin/AminoP/Spt16_N"/>
</dbReference>
<dbReference type="InterPro" id="IPR000587">
    <property type="entry name" value="Creatinase_N"/>
</dbReference>
<dbReference type="SUPFAM" id="SSF53092">
    <property type="entry name" value="Creatinase/prolidase N-terminal domain"/>
    <property type="match status" value="1"/>
</dbReference>
<evidence type="ECO:0000259" key="5">
    <source>
        <dbReference type="Pfam" id="PF01321"/>
    </source>
</evidence>
<dbReference type="Pfam" id="PF16189">
    <property type="entry name" value="Creatinase_N_2"/>
    <property type="match status" value="1"/>
</dbReference>
<dbReference type="FunFam" id="3.90.230.10:FF:000009">
    <property type="entry name" value="xaa-Pro aminopeptidase 2"/>
    <property type="match status" value="1"/>
</dbReference>
<dbReference type="InterPro" id="IPR000994">
    <property type="entry name" value="Pept_M24"/>
</dbReference>
<dbReference type="EMBL" id="CP003563">
    <property type="protein sequence ID" value="AFL53021.1"/>
    <property type="molecule type" value="Genomic_DNA"/>
</dbReference>
<evidence type="ECO:0000259" key="6">
    <source>
        <dbReference type="Pfam" id="PF16188"/>
    </source>
</evidence>
<dbReference type="PANTHER" id="PTHR43763:SF6">
    <property type="entry name" value="XAA-PRO AMINOPEPTIDASE 1"/>
    <property type="match status" value="1"/>
</dbReference>
<dbReference type="Proteomes" id="UP000006180">
    <property type="component" value="Chromosome"/>
</dbReference>
<dbReference type="GO" id="GO:0005737">
    <property type="term" value="C:cytoplasm"/>
    <property type="evidence" value="ECO:0007669"/>
    <property type="project" value="UniProtKB-ARBA"/>
</dbReference>
<dbReference type="PATRIC" id="fig|1185652.3.peg.4650"/>
<dbReference type="Pfam" id="PF01321">
    <property type="entry name" value="Creatinase_N"/>
    <property type="match status" value="1"/>
</dbReference>
<reference evidence="7 8" key="1">
    <citation type="journal article" date="2012" name="J. Bacteriol.">
        <title>Complete genome sequence of the broad-host-range strain Sinorhizobium fredii USDA257.</title>
        <authorList>
            <person name="Schuldes J."/>
            <person name="Rodriguez Orbegoso M."/>
            <person name="Schmeisser C."/>
            <person name="Krishnan H.B."/>
            <person name="Daniel R."/>
            <person name="Streit W.R."/>
        </authorList>
    </citation>
    <scope>NUCLEOTIDE SEQUENCE [LARGE SCALE GENOMIC DNA]</scope>
    <source>
        <strain evidence="7 8">USDA 257</strain>
    </source>
</reference>
<evidence type="ECO:0000313" key="8">
    <source>
        <dbReference type="Proteomes" id="UP000006180"/>
    </source>
</evidence>
<dbReference type="STRING" id="1185652.USDA257_c44830"/>
<dbReference type="HOGENOM" id="CLU_011781_2_1_5"/>
<dbReference type="Pfam" id="PF00557">
    <property type="entry name" value="Peptidase_M24"/>
    <property type="match status" value="1"/>
</dbReference>
<dbReference type="eggNOG" id="COG0006">
    <property type="taxonomic scope" value="Bacteria"/>
</dbReference>
<keyword evidence="3" id="KW-0378">Hydrolase</keyword>
<protein>
    <submittedName>
        <fullName evidence="7">Aminopeptidase P</fullName>
    </submittedName>
</protein>
<gene>
    <name evidence="7" type="ORF">USDA257_c44830</name>
</gene>
<keyword evidence="7" id="KW-0031">Aminopeptidase</keyword>
<sequence length="674" mass="72973">MGAMHLTHMYDKCAIPNHHPARVEAPGERVVHGRMSPLSPEATFPLTWRHIPCGSPPNPMEITMFQSFEVTSTPQFGKERATALRAAFAPLGIDGFLVPRADEFQGEYVPASSERLSWLTGFTGSAGVALITQREAIVFVDGRYVTQLKEQVDGNVFTGGDLVGEPAHVWLEAHAPKGFRLGVDPWLHTAAEVRRLEKALATIGGALVVLDHNPLDWLWTARPAAPLGRVTIQPIEHAGQLAKDKIAAIAETVAKAKAAAVVLTDPSSVAWTFNIRGSDVPHTPHPLARAVIHANGRAELFLDKRKTGIEQEAYLTQLADIVPPGNFDERLASLASDGAAIMIDPDLAPFAIGELIRSKGGSVIEAADPARLPRARKNAAEITGSLRAHLQDGAAMVEFLAWLDRSEPGSVTEIGAAEKLEAVRATVGERMQNPLKDISFDTIAGAGSHAAIMHYRVTTDTDRPIEAGTMFLIDSGAQYVNGTTDITRTVAIGSVPEEQKRFFTLVLKGMIAISTARFPKGSRGVDLDPLARIALWKAGADYAHGTGHGVGSYLSVHEGPQRIARLATQELLPGMMLSNEPGYYRPGAFGIRIENLVVVREASEIQGGDQPMLGFDTLTYCPIDRRLVLPALLTEEELGWLNDYHAETREKLLPLIADDETRDWLKAATEPGSR</sequence>
<name>I3XAW5_SINF2</name>
<dbReference type="InterPro" id="IPR036005">
    <property type="entry name" value="Creatinase/aminopeptidase-like"/>
</dbReference>
<accession>I3XAW5</accession>
<feature type="domain" description="Peptidase M24" evidence="4">
    <location>
        <begin position="387"/>
        <end position="601"/>
    </location>
</feature>
<dbReference type="AlphaFoldDB" id="I3XAW5"/>
<dbReference type="InterPro" id="IPR033740">
    <property type="entry name" value="Pept_M24B"/>
</dbReference>
<keyword evidence="7" id="KW-0645">Protease</keyword>
<keyword evidence="2" id="KW-0479">Metal-binding</keyword>
<dbReference type="PANTHER" id="PTHR43763">
    <property type="entry name" value="XAA-PRO AMINOPEPTIDASE 1"/>
    <property type="match status" value="1"/>
</dbReference>